<proteinExistence type="predicted"/>
<protein>
    <submittedName>
        <fullName evidence="2">Uncharacterized protein</fullName>
    </submittedName>
</protein>
<accession>A0AAW1EYN4</accession>
<feature type="coiled-coil region" evidence="1">
    <location>
        <begin position="150"/>
        <end position="296"/>
    </location>
</feature>
<comment type="caution">
    <text evidence="2">The sequence shown here is derived from an EMBL/GenBank/DDBJ whole genome shotgun (WGS) entry which is preliminary data.</text>
</comment>
<gene>
    <name evidence="2" type="ORF">VZT92_013980</name>
</gene>
<evidence type="ECO:0000313" key="3">
    <source>
        <dbReference type="Proteomes" id="UP001488805"/>
    </source>
</evidence>
<sequence length="340" mass="40130">MPSDKATKHKTPVPRQRVAEELEVQTQFDTIALLQEEVERLKEENQMLEQKQASDCRTLLRQKLCLEEQHEMLENKHADLNEEFISFTKKAYESQRLLVEIMNAEQLKLEKLEEREAKQQRGFFAKFKRGLEYIANSNLQIQKIKYLRCIQFKDEEIERLRDHNHHLENELQIVSKQIAGVQAQRSKIEKQLLKARVELTANRTTTEDLQEEVSLLNHEADEKTRALDKADQDNRSVKDQLKKVEWQLLDMDFKYKIVKDCMADLTNKLEAVMAEKEMLEKELQHCNETVAQQQQQLQDAKPLTLEEMIMDSNAKVDFHILEKQQLKDFLKQLNTKLSEG</sequence>
<organism evidence="2 3">
    <name type="scientific">Zoarces viviparus</name>
    <name type="common">Viviparous eelpout</name>
    <name type="synonym">Blennius viviparus</name>
    <dbReference type="NCBI Taxonomy" id="48416"/>
    <lineage>
        <taxon>Eukaryota</taxon>
        <taxon>Metazoa</taxon>
        <taxon>Chordata</taxon>
        <taxon>Craniata</taxon>
        <taxon>Vertebrata</taxon>
        <taxon>Euteleostomi</taxon>
        <taxon>Actinopterygii</taxon>
        <taxon>Neopterygii</taxon>
        <taxon>Teleostei</taxon>
        <taxon>Neoteleostei</taxon>
        <taxon>Acanthomorphata</taxon>
        <taxon>Eupercaria</taxon>
        <taxon>Perciformes</taxon>
        <taxon>Cottioidei</taxon>
        <taxon>Zoarcales</taxon>
        <taxon>Zoarcidae</taxon>
        <taxon>Zoarcinae</taxon>
        <taxon>Zoarces</taxon>
    </lineage>
</organism>
<dbReference type="EMBL" id="JBCEZU010000112">
    <property type="protein sequence ID" value="KAK9527416.1"/>
    <property type="molecule type" value="Genomic_DNA"/>
</dbReference>
<evidence type="ECO:0000256" key="1">
    <source>
        <dbReference type="SAM" id="Coils"/>
    </source>
</evidence>
<dbReference type="AlphaFoldDB" id="A0AAW1EYN4"/>
<feature type="coiled-coil region" evidence="1">
    <location>
        <begin position="24"/>
        <end position="122"/>
    </location>
</feature>
<reference evidence="2 3" key="1">
    <citation type="journal article" date="2024" name="Genome Biol. Evol.">
        <title>Chromosome-level genome assembly of the viviparous eelpout Zoarces viviparus.</title>
        <authorList>
            <person name="Fuhrmann N."/>
            <person name="Brasseur M.V."/>
            <person name="Bakowski C.E."/>
            <person name="Podsiadlowski L."/>
            <person name="Prost S."/>
            <person name="Krehenwinkel H."/>
            <person name="Mayer C."/>
        </authorList>
    </citation>
    <scope>NUCLEOTIDE SEQUENCE [LARGE SCALE GENOMIC DNA]</scope>
    <source>
        <strain evidence="2">NO-MEL_2022_Ind0_liver</strain>
    </source>
</reference>
<dbReference type="Proteomes" id="UP001488805">
    <property type="component" value="Unassembled WGS sequence"/>
</dbReference>
<evidence type="ECO:0000313" key="2">
    <source>
        <dbReference type="EMBL" id="KAK9527416.1"/>
    </source>
</evidence>
<keyword evidence="3" id="KW-1185">Reference proteome</keyword>
<name>A0AAW1EYN4_ZOAVI</name>
<dbReference type="Gene3D" id="1.10.287.1490">
    <property type="match status" value="1"/>
</dbReference>
<keyword evidence="1" id="KW-0175">Coiled coil</keyword>